<sequence>MTLKTPSWGPMCPLAHYLKAPATAGVYEIGFRKDGYMAPQSAAFGLHAVSYPTGFYPMYVGKHQRSLRKRLGEHFIGINSEGRTRRGSKASKSIKNYYQSILPNLLAMSDKIPRELLFPLDGLFFTCMPLQEPGKFESLVRLSHFDYPWNRRDEGQARTQASNTESLDFGYIYREKAVQFIG</sequence>
<dbReference type="EMBL" id="JALBWM010000054">
    <property type="protein sequence ID" value="MCO1335233.1"/>
    <property type="molecule type" value="Genomic_DNA"/>
</dbReference>
<keyword evidence="2" id="KW-1185">Reference proteome</keyword>
<evidence type="ECO:0000313" key="2">
    <source>
        <dbReference type="Proteomes" id="UP001139028"/>
    </source>
</evidence>
<name>A0A9X2J5I4_9GAMM</name>
<dbReference type="AlphaFoldDB" id="A0A9X2J5I4"/>
<dbReference type="Proteomes" id="UP001139028">
    <property type="component" value="Unassembled WGS sequence"/>
</dbReference>
<reference evidence="1" key="1">
    <citation type="journal article" date="2022" name="Arch. Microbiol.">
        <title>Microbulbifer okhotskensis sp. nov., isolated from a deep bottom sediment of the Okhotsk Sea.</title>
        <authorList>
            <person name="Romanenko L."/>
            <person name="Kurilenko V."/>
            <person name="Otstavnykh N."/>
            <person name="Velansky P."/>
            <person name="Isaeva M."/>
            <person name="Mikhailov V."/>
        </authorList>
    </citation>
    <scope>NUCLEOTIDE SEQUENCE</scope>
    <source>
        <strain evidence="1">OS29</strain>
    </source>
</reference>
<protein>
    <submittedName>
        <fullName evidence="1">Uncharacterized protein</fullName>
    </submittedName>
</protein>
<comment type="caution">
    <text evidence="1">The sequence shown here is derived from an EMBL/GenBank/DDBJ whole genome shotgun (WGS) entry which is preliminary data.</text>
</comment>
<evidence type="ECO:0000313" key="1">
    <source>
        <dbReference type="EMBL" id="MCO1335233.1"/>
    </source>
</evidence>
<accession>A0A9X2J5I4</accession>
<gene>
    <name evidence="1" type="ORF">MO867_12910</name>
</gene>
<proteinExistence type="predicted"/>
<dbReference type="RefSeq" id="WP_252468468.1">
    <property type="nucleotide sequence ID" value="NZ_JALBWM010000054.1"/>
</dbReference>
<organism evidence="1 2">
    <name type="scientific">Microbulbifer okhotskensis</name>
    <dbReference type="NCBI Taxonomy" id="2926617"/>
    <lineage>
        <taxon>Bacteria</taxon>
        <taxon>Pseudomonadati</taxon>
        <taxon>Pseudomonadota</taxon>
        <taxon>Gammaproteobacteria</taxon>
        <taxon>Cellvibrionales</taxon>
        <taxon>Microbulbiferaceae</taxon>
        <taxon>Microbulbifer</taxon>
    </lineage>
</organism>